<sequence>MSSLIRITEVAYEVEASVPNPSASSTWSVELTTPTNGLRINLVHPFATVTSRSAKSEDLVKWYLEEYVDDPFEATKATQAASLILEYGQVLASQLSSHGILPHQGDLEIEVNTPYRDHGQQGDSHPEKALSRSSLHDLHWEVLEDVTIWPRDHKFRSVSVFRTIGVQSEDGSTLLNKRGATKDHHLEAQEQFNILLVVARPRVDCDIVYQLVSRHLVAITERITKDNPEVKVSINLLRPPTWKAFQDALSGRRYDLVHLDMHGVIEEIEDGVASGKLVFCKISPINPLKIRKDKRSGNEIGKVLADAKVPTVIINACESAKSQRGIFGSNIAETILSYGISSVVAMSFKVVDEAVEIFTNVFYESLLVNRLSVRESLRLSRLSLLQKKQRRATHMYSIQLADYVVPVLYCRPMAYMASSLGENGAAPSRWFESSLLQPLIDLIRRFAVADPVQSATRLPSENYNIIGRDDDILRLELILSMSKMIVLYGPGGCGKSTLLQYCRLWWKSSGWIKQSACIDLSEPHWRVASFEKIFGSIGEQLDIPADDRSEYTIISKLQNEKCLLVVDSLECLSTPVSLDLVRLAEDAEERLRQFLIRAAQGSSIIILSSRKGDDAFVTNNLACPRYPLSGLGVLAGTQLFERLAYPNQTGVPAALRHRRNIDLLRRVVILLEGNPAALNFVAPGLIRLGNDPQTLLDVLMYGVFDTEDKDRFNCRFASTIAFHLGEIECFGGQESLVFPGQIAPFWTIAPEDPRYFFWFLMLDHMKYCQEGSYAVWLTKDFQAAVENFVKHQQIGSDWAWMCYQLLDSGLLEQATLETESGKKIQCYHVHPLLTLFVRSRAERNQWPTMKFAYVRQFLLWVPISDISEKSEISRVTWDDLPQHEDYVANMKATALRYSLDEPDLEGQVRRNGWSMFDNVHHQLLNSFHRNKRPAQLLLPLVRQHLDRLYKAVEGSRPGNAPDSYQLRMIMNYSWELCNQENYAPDAANILAPALEMVSRWRAANPNAKLDDTMTMTWFQLRHVEARIAVIREGGITASELLERNLRDDADESNSMYQAIRRIQLQNLQEWATCVAEQMQLEQTTLARNPIQEMVRQHAAGNGSFMESMSNMAREHPTAWEDLTMKDVLAHVLESNQATVDKFSKLSHDILNDNIATNFADHPDLASPQGLLNFFKSTEPGSEQLARIESAFRMLAGDVPGAARALDGLHKQEAPDSTSSNGWQAIAGLHHALYDMAVPREGPRDYRRGLAHLNEYLPLLQGAPDVPARELCYTYVKFATCYSGLGMVADAGRSILAAVPLMQAAQQSECVNEMDREEFETWVFERFAEMEAMNVFMDGRSMSRTTTPSGVEGLSHVERVLLHQVVRKAKACQEQRRKLAELFGQAEEARKRLEELLKETDRSQMR</sequence>
<feature type="domain" description="CHAT" evidence="2">
    <location>
        <begin position="180"/>
        <end position="398"/>
    </location>
</feature>
<feature type="coiled-coil region" evidence="1">
    <location>
        <begin position="1371"/>
        <end position="1405"/>
    </location>
</feature>
<keyword evidence="4" id="KW-1185">Reference proteome</keyword>
<dbReference type="Pfam" id="PF12770">
    <property type="entry name" value="CHAT"/>
    <property type="match status" value="1"/>
</dbReference>
<protein>
    <recommendedName>
        <fullName evidence="2">CHAT domain-containing protein</fullName>
    </recommendedName>
</protein>
<evidence type="ECO:0000259" key="2">
    <source>
        <dbReference type="Pfam" id="PF12770"/>
    </source>
</evidence>
<reference evidence="3" key="1">
    <citation type="journal article" date="2021" name="Nat. Commun.">
        <title>Genetic determinants of endophytism in the Arabidopsis root mycobiome.</title>
        <authorList>
            <person name="Mesny F."/>
            <person name="Miyauchi S."/>
            <person name="Thiergart T."/>
            <person name="Pickel B."/>
            <person name="Atanasova L."/>
            <person name="Karlsson M."/>
            <person name="Huettel B."/>
            <person name="Barry K.W."/>
            <person name="Haridas S."/>
            <person name="Chen C."/>
            <person name="Bauer D."/>
            <person name="Andreopoulos W."/>
            <person name="Pangilinan J."/>
            <person name="LaButti K."/>
            <person name="Riley R."/>
            <person name="Lipzen A."/>
            <person name="Clum A."/>
            <person name="Drula E."/>
            <person name="Henrissat B."/>
            <person name="Kohler A."/>
            <person name="Grigoriev I.V."/>
            <person name="Martin F.M."/>
            <person name="Hacquard S."/>
        </authorList>
    </citation>
    <scope>NUCLEOTIDE SEQUENCE</scope>
    <source>
        <strain evidence="3">MPI-CAGE-AT-0021</strain>
    </source>
</reference>
<gene>
    <name evidence="3" type="ORF">B0J13DRAFT_647100</name>
</gene>
<comment type="caution">
    <text evidence="3">The sequence shown here is derived from an EMBL/GenBank/DDBJ whole genome shotgun (WGS) entry which is preliminary data.</text>
</comment>
<keyword evidence="1" id="KW-0175">Coiled coil</keyword>
<dbReference type="SUPFAM" id="SSF52540">
    <property type="entry name" value="P-loop containing nucleoside triphosphate hydrolases"/>
    <property type="match status" value="1"/>
</dbReference>
<dbReference type="EMBL" id="JAGMUU010000024">
    <property type="protein sequence ID" value="KAH7124995.1"/>
    <property type="molecule type" value="Genomic_DNA"/>
</dbReference>
<dbReference type="Proteomes" id="UP000717696">
    <property type="component" value="Unassembled WGS sequence"/>
</dbReference>
<evidence type="ECO:0000313" key="4">
    <source>
        <dbReference type="Proteomes" id="UP000717696"/>
    </source>
</evidence>
<accession>A0A9P9DQS3</accession>
<organism evidence="3 4">
    <name type="scientific">Dactylonectria estremocensis</name>
    <dbReference type="NCBI Taxonomy" id="1079267"/>
    <lineage>
        <taxon>Eukaryota</taxon>
        <taxon>Fungi</taxon>
        <taxon>Dikarya</taxon>
        <taxon>Ascomycota</taxon>
        <taxon>Pezizomycotina</taxon>
        <taxon>Sordariomycetes</taxon>
        <taxon>Hypocreomycetidae</taxon>
        <taxon>Hypocreales</taxon>
        <taxon>Nectriaceae</taxon>
        <taxon>Dactylonectria</taxon>
    </lineage>
</organism>
<dbReference type="PRINTS" id="PR00364">
    <property type="entry name" value="DISEASERSIST"/>
</dbReference>
<dbReference type="Gene3D" id="3.40.50.300">
    <property type="entry name" value="P-loop containing nucleotide triphosphate hydrolases"/>
    <property type="match status" value="1"/>
</dbReference>
<dbReference type="OrthoDB" id="5106606at2759"/>
<evidence type="ECO:0000256" key="1">
    <source>
        <dbReference type="SAM" id="Coils"/>
    </source>
</evidence>
<evidence type="ECO:0000313" key="3">
    <source>
        <dbReference type="EMBL" id="KAH7124995.1"/>
    </source>
</evidence>
<proteinExistence type="predicted"/>
<dbReference type="InterPro" id="IPR024983">
    <property type="entry name" value="CHAT_dom"/>
</dbReference>
<name>A0A9P9DQS3_9HYPO</name>
<dbReference type="InterPro" id="IPR027417">
    <property type="entry name" value="P-loop_NTPase"/>
</dbReference>